<dbReference type="EMBL" id="CP001810">
    <property type="protein sequence ID" value="ADL33229.1"/>
    <property type="molecule type" value="Genomic_DNA"/>
</dbReference>
<sequence>MHILYYDWDEFNGEDCRDAMTRLGHQVDMIKVTMNGYDLTPEIERAFAEKLGIGEGQVALDGSASNCRYDMIFSFDFFPNISEICQKYGIPYVSWVFDCPHYTLDSHVTSNPMNRIYLFDKILYDQMMSKSTSKTFRYSPLAVNAERLSKLCQDMDAESGGRIVYQHDVCFLGSLYDNEYNFYDQVKYLPPYLKGYVDAVIAAQERVFGADFFTMDSIFSDDHVRQLREFIKFEETGKYEINYDNVIRDILRKKVTVNERHHILEQMGKRFDTVLYTHPGTKDIPGVSNLGRADYTNKMPMVFRRSKINLNITLRSILSGVPLRVVDIMAAGGFLITNYQEEIAEYFVDGQDLVIAYTPEDMLDKTAYYLVHEDERKEIALNGQRKVLENFAYTRLLPEILKL</sequence>
<dbReference type="Pfam" id="PF13524">
    <property type="entry name" value="Glyco_trans_1_2"/>
    <property type="match status" value="1"/>
</dbReference>
<reference evidence="2 3" key="1">
    <citation type="journal article" date="2010" name="PLoS ONE">
        <title>The glycobiome of the rumen bacterium Butyrivibrio proteoclasticus B316(T) highlights adaptation to a polysaccharide-rich environment.</title>
        <authorList>
            <person name="Kelly W.J."/>
            <person name="Leahy S.C."/>
            <person name="Altermann E."/>
            <person name="Yeoman C.J."/>
            <person name="Dunne J.C."/>
            <person name="Kong Z."/>
            <person name="Pacheco D.M."/>
            <person name="Li D."/>
            <person name="Noel S.J."/>
            <person name="Moon C.D."/>
            <person name="Cookson A.L."/>
            <person name="Attwood G.T."/>
        </authorList>
    </citation>
    <scope>NUCLEOTIDE SEQUENCE [LARGE SCALE GENOMIC DNA]</scope>
    <source>
        <strain evidence="3">ATCC 51982 / DSM 14932 / B316</strain>
    </source>
</reference>
<dbReference type="InterPro" id="IPR055259">
    <property type="entry name" value="YkvP/CgeB_Glyco_trans-like"/>
</dbReference>
<protein>
    <recommendedName>
        <fullName evidence="1">Spore protein YkvP/CgeB glycosyl transferase-like domain-containing protein</fullName>
    </recommendedName>
</protein>
<name>E0S028_BUTPB</name>
<feature type="domain" description="Spore protein YkvP/CgeB glycosyl transferase-like" evidence="1">
    <location>
        <begin position="283"/>
        <end position="400"/>
    </location>
</feature>
<dbReference type="STRING" id="515622.bpr_I0482"/>
<dbReference type="HOGENOM" id="CLU_033615_2_0_9"/>
<organism evidence="2 3">
    <name type="scientific">Butyrivibrio proteoclasticus (strain ATCC 51982 / DSM 14932 / B316)</name>
    <name type="common">Clostridium proteoclasticum</name>
    <dbReference type="NCBI Taxonomy" id="515622"/>
    <lineage>
        <taxon>Bacteria</taxon>
        <taxon>Bacillati</taxon>
        <taxon>Bacillota</taxon>
        <taxon>Clostridia</taxon>
        <taxon>Lachnospirales</taxon>
        <taxon>Lachnospiraceae</taxon>
        <taxon>Butyrivibrio</taxon>
    </lineage>
</organism>
<dbReference type="eggNOG" id="COG4641">
    <property type="taxonomic scope" value="Bacteria"/>
</dbReference>
<dbReference type="Proteomes" id="UP000001299">
    <property type="component" value="Chromosome 1"/>
</dbReference>
<evidence type="ECO:0000313" key="2">
    <source>
        <dbReference type="EMBL" id="ADL33229.1"/>
    </source>
</evidence>
<keyword evidence="3" id="KW-1185">Reference proteome</keyword>
<dbReference type="AlphaFoldDB" id="E0S028"/>
<dbReference type="KEGG" id="bpb:bpr_I0482"/>
<gene>
    <name evidence="2" type="ordered locus">bpr_I0482</name>
</gene>
<proteinExistence type="predicted"/>
<evidence type="ECO:0000313" key="3">
    <source>
        <dbReference type="Proteomes" id="UP000001299"/>
    </source>
</evidence>
<dbReference type="Gene3D" id="3.40.50.2000">
    <property type="entry name" value="Glycogen Phosphorylase B"/>
    <property type="match status" value="1"/>
</dbReference>
<evidence type="ECO:0000259" key="1">
    <source>
        <dbReference type="Pfam" id="PF13524"/>
    </source>
</evidence>
<dbReference type="RefSeq" id="WP_013279886.1">
    <property type="nucleotide sequence ID" value="NC_014387.1"/>
</dbReference>
<accession>E0S028</accession>